<dbReference type="SUPFAM" id="SSF52540">
    <property type="entry name" value="P-loop containing nucleoside triphosphate hydrolases"/>
    <property type="match status" value="1"/>
</dbReference>
<dbReference type="eggNOG" id="COG0464">
    <property type="taxonomic scope" value="Bacteria"/>
</dbReference>
<dbReference type="Gene3D" id="3.40.50.300">
    <property type="entry name" value="P-loop containing nucleotide triphosphate hydrolases"/>
    <property type="match status" value="1"/>
</dbReference>
<gene>
    <name evidence="2" type="ORF">PROH_20585</name>
</gene>
<sequence length="508" mass="55730">MVAVGQQRRDLQETASLAQTTRDQVTRHWWKGVISLNQNPNYDEMRPTPPPTGDAALGYQQQLSQRIQESQTQGVLLLLPSLQERLQLTPFEKQLLLLGLAPEVNRRYTKLYNYLQGENRDRPLLDLALKLFCRTDQDWQAARSRLVENCPLLQQGLVQLLGTSRQPLLLHSVRLRDDLVNGLLAHTVTGQQLEQMLRSTPPPAPPLALVPADGFLPGVATPGVATPGISAPGVATSPAFAPAESVPGSRVSPSPVPPASALWPRTQPSGNPWAPLILPNYLHQSLQTLSDSYRWRLTAAVDGSGASRSGEVMLWTGAAGTGKTLAAQTLALTMGVDLVVVDLAQMAVSSPLALVEQLRDRPPVPDVLVLQPARLWLGWKSPLPTPLVKALFQERCAQGLLTLVIGQQPFPLAWPWQSQVQRHWQFPRPDVGARQRIWQQIFPLTVNLDPALPWSTIAQRWEITGGDIEAIAQTAQAIAQESSSPLITLGHVEQAWLAQPRSPQSLMS</sequence>
<keyword evidence="3" id="KW-1185">Reference proteome</keyword>
<evidence type="ECO:0000313" key="2">
    <source>
        <dbReference type="EMBL" id="KKI98111.1"/>
    </source>
</evidence>
<dbReference type="InterPro" id="IPR054472">
    <property type="entry name" value="WHD"/>
</dbReference>
<name>A0A0M2PUQ3_PROHO</name>
<dbReference type="Pfam" id="PF22977">
    <property type="entry name" value="WHD"/>
    <property type="match status" value="1"/>
</dbReference>
<reference evidence="2" key="1">
    <citation type="submission" date="2012-04" db="EMBL/GenBank/DDBJ databases">
        <authorList>
            <person name="Borisov I.G."/>
            <person name="Ivanikova N.V."/>
            <person name="Pinevich A.V."/>
        </authorList>
    </citation>
    <scope>NUCLEOTIDE SEQUENCE</scope>
    <source>
        <strain evidence="2">CALU 1027</strain>
    </source>
</reference>
<evidence type="ECO:0000313" key="3">
    <source>
        <dbReference type="Proteomes" id="UP000034681"/>
    </source>
</evidence>
<dbReference type="Proteomes" id="UP000034681">
    <property type="component" value="Unassembled WGS sequence"/>
</dbReference>
<evidence type="ECO:0000259" key="1">
    <source>
        <dbReference type="Pfam" id="PF22977"/>
    </source>
</evidence>
<dbReference type="AlphaFoldDB" id="A0A0M2PUQ3"/>
<feature type="domain" description="Winged helix" evidence="1">
    <location>
        <begin position="59"/>
        <end position="185"/>
    </location>
</feature>
<comment type="caution">
    <text evidence="2">The sequence shown here is derived from an EMBL/GenBank/DDBJ whole genome shotgun (WGS) entry which is preliminary data.</text>
</comment>
<organism evidence="2 3">
    <name type="scientific">Prochlorothrix hollandica PCC 9006 = CALU 1027</name>
    <dbReference type="NCBI Taxonomy" id="317619"/>
    <lineage>
        <taxon>Bacteria</taxon>
        <taxon>Bacillati</taxon>
        <taxon>Cyanobacteriota</taxon>
        <taxon>Cyanophyceae</taxon>
        <taxon>Prochlorotrichales</taxon>
        <taxon>Prochlorotrichaceae</taxon>
        <taxon>Prochlorothrix</taxon>
    </lineage>
</organism>
<protein>
    <recommendedName>
        <fullName evidence="1">Winged helix domain-containing protein</fullName>
    </recommendedName>
</protein>
<proteinExistence type="predicted"/>
<accession>A0A0M2PUQ3</accession>
<dbReference type="InterPro" id="IPR027417">
    <property type="entry name" value="P-loop_NTPase"/>
</dbReference>
<dbReference type="STRING" id="317619.GCA_000332315_02990"/>
<dbReference type="EMBL" id="AJTX02000010">
    <property type="protein sequence ID" value="KKI98111.1"/>
    <property type="molecule type" value="Genomic_DNA"/>
</dbReference>